<proteinExistence type="predicted"/>
<dbReference type="Proteomes" id="UP000050790">
    <property type="component" value="Unassembled WGS sequence"/>
</dbReference>
<reference evidence="2 3" key="1">
    <citation type="submission" date="2023-11" db="UniProtKB">
        <authorList>
            <consortium name="WormBaseParasite"/>
        </authorList>
    </citation>
    <scope>IDENTIFICATION</scope>
</reference>
<evidence type="ECO:0000313" key="3">
    <source>
        <dbReference type="WBParaSite" id="SMRG1_63780.2"/>
    </source>
</evidence>
<dbReference type="AlphaFoldDB" id="A0AA85A551"/>
<accession>A0AA85A551</accession>
<name>A0AA85A551_9TREM</name>
<evidence type="ECO:0000313" key="1">
    <source>
        <dbReference type="Proteomes" id="UP000050790"/>
    </source>
</evidence>
<dbReference type="WBParaSite" id="SMRG1_63780.2">
    <property type="protein sequence ID" value="SMRG1_63780.2"/>
    <property type="gene ID" value="SMRG1_63780"/>
</dbReference>
<sequence length="115" mass="12804">MLPCGHILYAHSKDLIRGDLLRHSSRWKWKYIMDLVLRALDNMSFSTGSVDLLEKFTNNYHSVHALSEPLASKLIRSCLEASEDICAQLMSSVGANDEATASESIVNTDHSYASC</sequence>
<organism evidence="1 2">
    <name type="scientific">Schistosoma margrebowiei</name>
    <dbReference type="NCBI Taxonomy" id="48269"/>
    <lineage>
        <taxon>Eukaryota</taxon>
        <taxon>Metazoa</taxon>
        <taxon>Spiralia</taxon>
        <taxon>Lophotrochozoa</taxon>
        <taxon>Platyhelminthes</taxon>
        <taxon>Trematoda</taxon>
        <taxon>Digenea</taxon>
        <taxon>Strigeidida</taxon>
        <taxon>Schistosomatoidea</taxon>
        <taxon>Schistosomatidae</taxon>
        <taxon>Schistosoma</taxon>
    </lineage>
</organism>
<protein>
    <submittedName>
        <fullName evidence="2 3">Uncharacterized protein</fullName>
    </submittedName>
</protein>
<dbReference type="WBParaSite" id="SMRG1_63780.1">
    <property type="protein sequence ID" value="SMRG1_63780.1"/>
    <property type="gene ID" value="SMRG1_63780"/>
</dbReference>
<evidence type="ECO:0000313" key="2">
    <source>
        <dbReference type="WBParaSite" id="SMRG1_63780.1"/>
    </source>
</evidence>